<dbReference type="Gene3D" id="3.40.50.300">
    <property type="entry name" value="P-loop containing nucleotide triphosphate hydrolases"/>
    <property type="match status" value="1"/>
</dbReference>
<dbReference type="SMART" id="SM00065">
    <property type="entry name" value="GAF"/>
    <property type="match status" value="1"/>
</dbReference>
<evidence type="ECO:0000313" key="6">
    <source>
        <dbReference type="Proteomes" id="UP000019443"/>
    </source>
</evidence>
<dbReference type="PANTHER" id="PTHR43642">
    <property type="entry name" value="HYBRID SIGNAL TRANSDUCTION HISTIDINE KINASE G"/>
    <property type="match status" value="1"/>
</dbReference>
<geneLocation type="plasmid" evidence="5 6">
    <name>pLPU83d</name>
</geneLocation>
<dbReference type="InterPro" id="IPR003661">
    <property type="entry name" value="HisK_dim/P_dom"/>
</dbReference>
<dbReference type="InterPro" id="IPR027417">
    <property type="entry name" value="P-loop_NTPase"/>
</dbReference>
<dbReference type="Pfam" id="PF02518">
    <property type="entry name" value="HATPase_c"/>
    <property type="match status" value="1"/>
</dbReference>
<dbReference type="InterPro" id="IPR005467">
    <property type="entry name" value="His_kinase_dom"/>
</dbReference>
<dbReference type="Pfam" id="PF13191">
    <property type="entry name" value="AAA_16"/>
    <property type="match status" value="1"/>
</dbReference>
<dbReference type="SUPFAM" id="SSF55781">
    <property type="entry name" value="GAF domain-like"/>
    <property type="match status" value="1"/>
</dbReference>
<gene>
    <name evidence="5" type="ORF">LPU83_pLPU83d_1205</name>
</gene>
<dbReference type="SUPFAM" id="SSF47384">
    <property type="entry name" value="Homodimeric domain of signal transducing histidine kinase"/>
    <property type="match status" value="1"/>
</dbReference>
<dbReference type="InterPro" id="IPR004358">
    <property type="entry name" value="Sig_transdc_His_kin-like_C"/>
</dbReference>
<dbReference type="SMART" id="SM00388">
    <property type="entry name" value="HisKA"/>
    <property type="match status" value="1"/>
</dbReference>
<dbReference type="SMART" id="SM00387">
    <property type="entry name" value="HATPase_c"/>
    <property type="match status" value="1"/>
</dbReference>
<feature type="domain" description="Histidine kinase" evidence="4">
    <location>
        <begin position="1142"/>
        <end position="1355"/>
    </location>
</feature>
<proteinExistence type="predicted"/>
<dbReference type="InterPro" id="IPR003018">
    <property type="entry name" value="GAF"/>
</dbReference>
<dbReference type="KEGG" id="rhl:LPU83_pLPU83d_1205"/>
<dbReference type="SUPFAM" id="SSF55874">
    <property type="entry name" value="ATPase domain of HSP90 chaperone/DNA topoisomerase II/histidine kinase"/>
    <property type="match status" value="1"/>
</dbReference>
<dbReference type="InterPro" id="IPR041664">
    <property type="entry name" value="AAA_16"/>
</dbReference>
<keyword evidence="5" id="KW-0614">Plasmid</keyword>
<evidence type="ECO:0000256" key="3">
    <source>
        <dbReference type="ARBA" id="ARBA00022553"/>
    </source>
</evidence>
<accession>W6RQZ0</accession>
<dbReference type="PROSITE" id="PS50109">
    <property type="entry name" value="HIS_KIN"/>
    <property type="match status" value="1"/>
</dbReference>
<reference evidence="5" key="1">
    <citation type="submission" date="2013-11" db="EMBL/GenBank/DDBJ databases">
        <title>Draft genome sequence of the broad-host-range Rhizobium sp. LPU83 strain, a member of the low-genetic diversity Oregon-like Rhizobium sp. group.</title>
        <authorList>
            <person name="Wibberg D."/>
            <person name="Puehler A."/>
            <person name="Schlueter A."/>
        </authorList>
    </citation>
    <scope>NUCLEOTIDE SEQUENCE [LARGE SCALE GENOMIC DNA]</scope>
    <source>
        <strain evidence="5">LPU83</strain>
        <plasmid evidence="5">pLPU83d</plasmid>
    </source>
</reference>
<evidence type="ECO:0000256" key="2">
    <source>
        <dbReference type="ARBA" id="ARBA00012438"/>
    </source>
</evidence>
<dbReference type="SUPFAM" id="SSF52540">
    <property type="entry name" value="P-loop containing nucleoside triphosphate hydrolases"/>
    <property type="match status" value="1"/>
</dbReference>
<dbReference type="PANTHER" id="PTHR43642:SF1">
    <property type="entry name" value="HYBRID SIGNAL TRANSDUCTION HISTIDINE KINASE G"/>
    <property type="match status" value="1"/>
</dbReference>
<dbReference type="EMBL" id="HG916855">
    <property type="protein sequence ID" value="CDM62575.1"/>
    <property type="molecule type" value="Genomic_DNA"/>
</dbReference>
<dbReference type="InterPro" id="IPR003594">
    <property type="entry name" value="HATPase_dom"/>
</dbReference>
<evidence type="ECO:0000259" key="4">
    <source>
        <dbReference type="PROSITE" id="PS50109"/>
    </source>
</evidence>
<dbReference type="InterPro" id="IPR029016">
    <property type="entry name" value="GAF-like_dom_sf"/>
</dbReference>
<name>W6RQZ0_9HYPH</name>
<comment type="catalytic activity">
    <reaction evidence="1">
        <text>ATP + protein L-histidine = ADP + protein N-phospho-L-histidine.</text>
        <dbReference type="EC" id="2.7.13.3"/>
    </reaction>
</comment>
<keyword evidence="3" id="KW-0597">Phosphoprotein</keyword>
<dbReference type="EC" id="2.7.13.3" evidence="2"/>
<organism evidence="5 6">
    <name type="scientific">Rhizobium favelukesii</name>
    <dbReference type="NCBI Taxonomy" id="348824"/>
    <lineage>
        <taxon>Bacteria</taxon>
        <taxon>Pseudomonadati</taxon>
        <taxon>Pseudomonadota</taxon>
        <taxon>Alphaproteobacteria</taxon>
        <taxon>Hyphomicrobiales</taxon>
        <taxon>Rhizobiaceae</taxon>
        <taxon>Rhizobium/Agrobacterium group</taxon>
        <taxon>Rhizobium</taxon>
    </lineage>
</organism>
<dbReference type="GO" id="GO:0000155">
    <property type="term" value="F:phosphorelay sensor kinase activity"/>
    <property type="evidence" value="ECO:0007669"/>
    <property type="project" value="InterPro"/>
</dbReference>
<evidence type="ECO:0000313" key="5">
    <source>
        <dbReference type="EMBL" id="CDM62575.1"/>
    </source>
</evidence>
<protein>
    <recommendedName>
        <fullName evidence="2">histidine kinase</fullName>
        <ecNumber evidence="2">2.7.13.3</ecNumber>
    </recommendedName>
</protein>
<dbReference type="CDD" id="cd00082">
    <property type="entry name" value="HisKA"/>
    <property type="match status" value="1"/>
</dbReference>
<evidence type="ECO:0000256" key="1">
    <source>
        <dbReference type="ARBA" id="ARBA00000085"/>
    </source>
</evidence>
<dbReference type="Gene3D" id="3.30.450.40">
    <property type="match status" value="1"/>
</dbReference>
<dbReference type="Gene3D" id="3.30.565.10">
    <property type="entry name" value="Histidine kinase-like ATPase, C-terminal domain"/>
    <property type="match status" value="1"/>
</dbReference>
<dbReference type="Proteomes" id="UP000019443">
    <property type="component" value="Plasmid pLPU83d"/>
</dbReference>
<dbReference type="Gene3D" id="1.10.287.130">
    <property type="match status" value="1"/>
</dbReference>
<dbReference type="PRINTS" id="PR00344">
    <property type="entry name" value="BCTRLSENSOR"/>
</dbReference>
<keyword evidence="6" id="KW-1185">Reference proteome</keyword>
<dbReference type="InterPro" id="IPR036097">
    <property type="entry name" value="HisK_dim/P_sf"/>
</dbReference>
<dbReference type="Pfam" id="PF01590">
    <property type="entry name" value="GAF"/>
    <property type="match status" value="1"/>
</dbReference>
<dbReference type="HOGENOM" id="CLU_000445_34_2_5"/>
<dbReference type="InterPro" id="IPR036890">
    <property type="entry name" value="HATPase_C_sf"/>
</dbReference>
<dbReference type="InterPro" id="IPR053159">
    <property type="entry name" value="Hybrid_Histidine_Kinase"/>
</dbReference>
<sequence>MPRIIARDLELALLEQAYARVSRTGYCEIVLISGAAGVGKTALARQFLSEKPSVAMGKAGQAQSRVPYFALLEALRSISASPRRGLLHPELHLAAEMQVAPKELETMVSLPSAQVQENLHCRLIEEFQRHTRPGQPLVIFLDDLQWLDRGSLDFVQMFATSAQQDMLLVGTYCDSQVDGSLHRLIEHLHNGALAVTKIDLLGLRQEAIRELLKNTYPEGMASHFAFDIHAETAGNPFHVSLLVNHQEKNGRPDTSATLNQALPALDDDARDMHSLIRARIEDLPATVRQSLHLAACIGTTANAALLAKCLAVGEEELADTLRPAVTADLIRLDKEAWSFAHDTLQAETYEFVYGGSAADDHACIAKSMVDLGYAATHERLLSLADQICKAVDSDLAVRERFPFAAVLANAARLARRVGAHDSAFAYLDAATCLYRDDVTSDAQIWELRALRCECLLEDFGSKLAESDLECLVAAATTDLQRARGLRMQAVLMTLRGRFDEAVEIALSGLRELGIELPRSPSEAELDRAYETVSRQIDELGPERLIDLPLLDSPGIEASMELLSTLQSSFFSNDGLMFLHLSKMVELTLQHGVTGSSCYALAWFGVSIASRHNAKKRGVELARAALAIVDRHGFISFKTATLVALDQVSVWTMPLSYALDRAREAFNFGRMSGDLSMACYACNHVVSDLLAMGENLSLVEDEIGRGLVIARRTKFHDVEQILKTQLAYARSLTTNGYMADSIANFHEDTASTAMSPLIFWKYLFEGVSAFFHRDLENAARSLKAASSWIWASPAHIHLSDLHLYSALTATGAGIDAKKVAQCHRAAIAGFADDNPFTFNNKLLLIDAEIARVEGRDTEALNLFERSAQAASAAGFLHEQGLAHELAARHARSNGLAFVSQAHVEAALKAYGSWGATAKVKRLSQDFAVETGRAGQTAAPGAVAYPISPGFAEEPGLRKLIKRITGDVMQRTGARYGLFLSPGAQGFTVEARADVIDGAVRVEIDSTPLDAGQAPLSVLDLAFRTGKTVHYGDAMSEAGTDHRHSLSIHPARSLLCLPLMTQGVIVALVYLENNVSANVFSTGAASTLELFSDYAATSLQTSRLFADLMARSTRRFQTEAALHAARAELIKTSHLHVLGGLGASIAHEINQPLSIIVSNAGAGLRWMKANPPELQEVETNLTEIEKAGLRAGDIIKAVRSLAKETSANLELIELDGIVADVLAMVASDIEESAVVVERMLNAGATVLADSVQLQQVVLNLITNAWEAMCHLDGNRTLRITTFVRDAFVVATVEDSGAGISPKDRDRIFSPFFTTKAAGLGMGLAICRSIAQVHGGTLDVASTTAAGTIMVLSLPLAA</sequence>
<dbReference type="PATRIC" id="fig|348824.6.peg.6915"/>